<evidence type="ECO:0000313" key="3">
    <source>
        <dbReference type="Proteomes" id="UP000594468"/>
    </source>
</evidence>
<feature type="transmembrane region" description="Helical" evidence="1">
    <location>
        <begin position="288"/>
        <end position="309"/>
    </location>
</feature>
<evidence type="ECO:0000313" key="2">
    <source>
        <dbReference type="EMBL" id="QPC81767.1"/>
    </source>
</evidence>
<dbReference type="RefSeq" id="WP_195169838.1">
    <property type="nucleotide sequence ID" value="NZ_CP062983.1"/>
</dbReference>
<evidence type="ECO:0000256" key="1">
    <source>
        <dbReference type="SAM" id="Phobius"/>
    </source>
</evidence>
<feature type="transmembrane region" description="Helical" evidence="1">
    <location>
        <begin position="37"/>
        <end position="58"/>
    </location>
</feature>
<gene>
    <name evidence="2" type="ORF">G4Y79_19050</name>
</gene>
<name>A0A7S8E7I6_9CHLR</name>
<organism evidence="2 3">
    <name type="scientific">Phototrophicus methaneseepsis</name>
    <dbReference type="NCBI Taxonomy" id="2710758"/>
    <lineage>
        <taxon>Bacteria</taxon>
        <taxon>Bacillati</taxon>
        <taxon>Chloroflexota</taxon>
        <taxon>Candidatus Thermofontia</taxon>
        <taxon>Phototrophicales</taxon>
        <taxon>Phototrophicaceae</taxon>
        <taxon>Phototrophicus</taxon>
    </lineage>
</organism>
<feature type="transmembrane region" description="Helical" evidence="1">
    <location>
        <begin position="219"/>
        <end position="244"/>
    </location>
</feature>
<keyword evidence="1" id="KW-1133">Transmembrane helix</keyword>
<feature type="transmembrane region" description="Helical" evidence="1">
    <location>
        <begin position="138"/>
        <end position="159"/>
    </location>
</feature>
<reference evidence="2 3" key="1">
    <citation type="submission" date="2020-02" db="EMBL/GenBank/DDBJ databases">
        <authorList>
            <person name="Zheng R.K."/>
            <person name="Sun C.M."/>
        </authorList>
    </citation>
    <scope>NUCLEOTIDE SEQUENCE [LARGE SCALE GENOMIC DNA]</scope>
    <source>
        <strain evidence="3">rifampicinis</strain>
    </source>
</reference>
<proteinExistence type="predicted"/>
<feature type="transmembrane region" description="Helical" evidence="1">
    <location>
        <begin position="256"/>
        <end position="276"/>
    </location>
</feature>
<accession>A0A7S8E7I6</accession>
<keyword evidence="1" id="KW-0812">Transmembrane</keyword>
<protein>
    <submittedName>
        <fullName evidence="2">Uncharacterized protein</fullName>
    </submittedName>
</protein>
<keyword evidence="3" id="KW-1185">Reference proteome</keyword>
<dbReference type="KEGG" id="pmet:G4Y79_19050"/>
<dbReference type="EMBL" id="CP062983">
    <property type="protein sequence ID" value="QPC81767.1"/>
    <property type="molecule type" value="Genomic_DNA"/>
</dbReference>
<dbReference type="Proteomes" id="UP000594468">
    <property type="component" value="Chromosome"/>
</dbReference>
<feature type="transmembrane region" description="Helical" evidence="1">
    <location>
        <begin position="179"/>
        <end position="212"/>
    </location>
</feature>
<sequence length="324" mass="36216">MLRWLVGPLPIWMQRTNPLLRVAYQRYRPNATLRGRLVRIIFSVVCLSMLVLVGYFFAALGSPRPLSTEHFVDALFRILYYPACGVQVVLWGIAFSLGVGTLNAERRHQTWDALRATEYGAEMTLRTRWVAIFYRVRHLIYILLVVRLLLIAGVLYQVMAFRGIYLDLLTANITPEVSLVWGVILLAILLTAALLLPLVMLGLAITLGLWVAVMLRQRAYASIVQIIMLGGYIGLNGALFYAFMQLNTGSSQMTQGAAFMVSLAYATFSDWGLSLMNLNHAAQMWLTIPYSVLMGIVLLGIVLLLAGLIDGVLRIAIHRAQITE</sequence>
<feature type="transmembrane region" description="Helical" evidence="1">
    <location>
        <begin position="78"/>
        <end position="99"/>
    </location>
</feature>
<dbReference type="AlphaFoldDB" id="A0A7S8E7I6"/>
<keyword evidence="1" id="KW-0472">Membrane</keyword>